<comment type="caution">
    <text evidence="3">The sequence shown here is derived from an EMBL/GenBank/DDBJ whole genome shotgun (WGS) entry which is preliminary data.</text>
</comment>
<organism evidence="3 4">
    <name type="scientific">Sphingomonas plantiphila</name>
    <dbReference type="NCBI Taxonomy" id="3163295"/>
    <lineage>
        <taxon>Bacteria</taxon>
        <taxon>Pseudomonadati</taxon>
        <taxon>Pseudomonadota</taxon>
        <taxon>Alphaproteobacteria</taxon>
        <taxon>Sphingomonadales</taxon>
        <taxon>Sphingomonadaceae</taxon>
        <taxon>Sphingomonas</taxon>
    </lineage>
</organism>
<feature type="chain" id="PRO_5047149862" evidence="1">
    <location>
        <begin position="20"/>
        <end position="153"/>
    </location>
</feature>
<proteinExistence type="predicted"/>
<dbReference type="Pfam" id="PF16747">
    <property type="entry name" value="Adhesin_E"/>
    <property type="match status" value="1"/>
</dbReference>
<sequence>MKPALSCAAIALIATPACATDWRPVVADTGTLIHLIDAETLPGTAQAQPKVRTLTVFAPGERTDFQALEMTSDFDCVSNRVRMVRTVGYDEAGKPIGDETPANAQWEAIEPDTGYAGLAEVVCGKRPVSSMKLAGAVPIAAARDLIGDAPADE</sequence>
<keyword evidence="4" id="KW-1185">Reference proteome</keyword>
<feature type="domain" description="Surface-adhesin protein E-like" evidence="2">
    <location>
        <begin position="22"/>
        <end position="124"/>
    </location>
</feature>
<reference evidence="3 4" key="1">
    <citation type="submission" date="2024-06" db="EMBL/GenBank/DDBJ databases">
        <authorList>
            <person name="Kaempfer P."/>
            <person name="Viver T."/>
        </authorList>
    </citation>
    <scope>NUCLEOTIDE SEQUENCE [LARGE SCALE GENOMIC DNA]</scope>
    <source>
        <strain evidence="3 4">ST-64</strain>
    </source>
</reference>
<name>A0ABW8YPL6_9SPHN</name>
<keyword evidence="1" id="KW-0732">Signal</keyword>
<evidence type="ECO:0000259" key="2">
    <source>
        <dbReference type="Pfam" id="PF16747"/>
    </source>
</evidence>
<evidence type="ECO:0000256" key="1">
    <source>
        <dbReference type="SAM" id="SignalP"/>
    </source>
</evidence>
<evidence type="ECO:0000313" key="3">
    <source>
        <dbReference type="EMBL" id="MFL9842169.1"/>
    </source>
</evidence>
<dbReference type="RefSeq" id="WP_408079557.1">
    <property type="nucleotide sequence ID" value="NZ_JBELQC010000002.1"/>
</dbReference>
<gene>
    <name evidence="3" type="ORF">ABS767_14450</name>
</gene>
<protein>
    <submittedName>
        <fullName evidence="3">Surface-adhesin E family protein</fullName>
    </submittedName>
</protein>
<dbReference type="EMBL" id="JBELQC010000002">
    <property type="protein sequence ID" value="MFL9842169.1"/>
    <property type="molecule type" value="Genomic_DNA"/>
</dbReference>
<dbReference type="Proteomes" id="UP001629244">
    <property type="component" value="Unassembled WGS sequence"/>
</dbReference>
<dbReference type="InterPro" id="IPR031939">
    <property type="entry name" value="Adhesin_E-like"/>
</dbReference>
<accession>A0ABW8YPL6</accession>
<evidence type="ECO:0000313" key="4">
    <source>
        <dbReference type="Proteomes" id="UP001629244"/>
    </source>
</evidence>
<feature type="signal peptide" evidence="1">
    <location>
        <begin position="1"/>
        <end position="19"/>
    </location>
</feature>